<dbReference type="EMBL" id="KV417281">
    <property type="protein sequence ID" value="KZO97117.1"/>
    <property type="molecule type" value="Genomic_DNA"/>
</dbReference>
<gene>
    <name evidence="2" type="ORF">CALVIDRAFT_563331</name>
</gene>
<name>A0A167MW66_CALVF</name>
<sequence length="245" mass="27437">MDVSPPPSVAHLVPLDIWCLILSLLPPRLAWRLRLTSTAWRLLVEEHLALLWFRRSCVEVKWAPFFRIYDAASSSSGIRDPYPVRGLRGAWAGFERPETGELEGGAWASAFPSAWSSGPAPPGGGGTTTPRRANLTKSLWLHKEVTVSLALCGEVSQPMKLRLRIRATNADPEEEREPEQLSEPQHGQEGMSPRTSASPSPEPEPEDPLARKTMYLSANGRRIRFDWRLLMERASRQGNWTPLAR</sequence>
<dbReference type="AlphaFoldDB" id="A0A167MW66"/>
<dbReference type="CDD" id="cd09917">
    <property type="entry name" value="F-box_SF"/>
    <property type="match status" value="1"/>
</dbReference>
<keyword evidence="3" id="KW-1185">Reference proteome</keyword>
<evidence type="ECO:0000313" key="3">
    <source>
        <dbReference type="Proteomes" id="UP000076738"/>
    </source>
</evidence>
<protein>
    <recommendedName>
        <fullName evidence="4">F-box domain-containing protein</fullName>
    </recommendedName>
</protein>
<evidence type="ECO:0008006" key="4">
    <source>
        <dbReference type="Google" id="ProtNLM"/>
    </source>
</evidence>
<dbReference type="OrthoDB" id="3363674at2759"/>
<evidence type="ECO:0000313" key="2">
    <source>
        <dbReference type="EMBL" id="KZO97117.1"/>
    </source>
</evidence>
<dbReference type="InterPro" id="IPR036047">
    <property type="entry name" value="F-box-like_dom_sf"/>
</dbReference>
<feature type="region of interest" description="Disordered" evidence="1">
    <location>
        <begin position="168"/>
        <end position="215"/>
    </location>
</feature>
<proteinExistence type="predicted"/>
<dbReference type="SUPFAM" id="SSF81383">
    <property type="entry name" value="F-box domain"/>
    <property type="match status" value="1"/>
</dbReference>
<organism evidence="2 3">
    <name type="scientific">Calocera viscosa (strain TUFC12733)</name>
    <dbReference type="NCBI Taxonomy" id="1330018"/>
    <lineage>
        <taxon>Eukaryota</taxon>
        <taxon>Fungi</taxon>
        <taxon>Dikarya</taxon>
        <taxon>Basidiomycota</taxon>
        <taxon>Agaricomycotina</taxon>
        <taxon>Dacrymycetes</taxon>
        <taxon>Dacrymycetales</taxon>
        <taxon>Dacrymycetaceae</taxon>
        <taxon>Calocera</taxon>
    </lineage>
</organism>
<accession>A0A167MW66</accession>
<reference evidence="2 3" key="1">
    <citation type="journal article" date="2016" name="Mol. Biol. Evol.">
        <title>Comparative Genomics of Early-Diverging Mushroom-Forming Fungi Provides Insights into the Origins of Lignocellulose Decay Capabilities.</title>
        <authorList>
            <person name="Nagy L.G."/>
            <person name="Riley R."/>
            <person name="Tritt A."/>
            <person name="Adam C."/>
            <person name="Daum C."/>
            <person name="Floudas D."/>
            <person name="Sun H."/>
            <person name="Yadav J.S."/>
            <person name="Pangilinan J."/>
            <person name="Larsson K.H."/>
            <person name="Matsuura K."/>
            <person name="Barry K."/>
            <person name="Labutti K."/>
            <person name="Kuo R."/>
            <person name="Ohm R.A."/>
            <person name="Bhattacharya S.S."/>
            <person name="Shirouzu T."/>
            <person name="Yoshinaga Y."/>
            <person name="Martin F.M."/>
            <person name="Grigoriev I.V."/>
            <person name="Hibbett D.S."/>
        </authorList>
    </citation>
    <scope>NUCLEOTIDE SEQUENCE [LARGE SCALE GENOMIC DNA]</scope>
    <source>
        <strain evidence="2 3">TUFC12733</strain>
    </source>
</reference>
<feature type="region of interest" description="Disordered" evidence="1">
    <location>
        <begin position="113"/>
        <end position="132"/>
    </location>
</feature>
<evidence type="ECO:0000256" key="1">
    <source>
        <dbReference type="SAM" id="MobiDB-lite"/>
    </source>
</evidence>
<dbReference type="Proteomes" id="UP000076738">
    <property type="component" value="Unassembled WGS sequence"/>
</dbReference>